<reference evidence="4" key="1">
    <citation type="submission" date="2024-04" db="EMBL/GenBank/DDBJ databases">
        <authorList>
            <person name="Shaw F."/>
            <person name="Minotto A."/>
        </authorList>
    </citation>
    <scope>NUCLEOTIDE SEQUENCE [LARGE SCALE GENOMIC DNA]</scope>
</reference>
<dbReference type="Proteomes" id="UP001497453">
    <property type="component" value="Chromosome 4"/>
</dbReference>
<accession>A0ABP1DN30</accession>
<feature type="domain" description="DUF6534" evidence="2">
    <location>
        <begin position="172"/>
        <end position="269"/>
    </location>
</feature>
<feature type="transmembrane region" description="Helical" evidence="1">
    <location>
        <begin position="126"/>
        <end position="147"/>
    </location>
</feature>
<organism evidence="3 4">
    <name type="scientific">Somion occarium</name>
    <dbReference type="NCBI Taxonomy" id="3059160"/>
    <lineage>
        <taxon>Eukaryota</taxon>
        <taxon>Fungi</taxon>
        <taxon>Dikarya</taxon>
        <taxon>Basidiomycota</taxon>
        <taxon>Agaricomycotina</taxon>
        <taxon>Agaricomycetes</taxon>
        <taxon>Polyporales</taxon>
        <taxon>Cerrenaceae</taxon>
        <taxon>Somion</taxon>
    </lineage>
</organism>
<dbReference type="PANTHER" id="PTHR40465:SF1">
    <property type="entry name" value="DUF6534 DOMAIN-CONTAINING PROTEIN"/>
    <property type="match status" value="1"/>
</dbReference>
<keyword evidence="4" id="KW-1185">Reference proteome</keyword>
<evidence type="ECO:0000313" key="4">
    <source>
        <dbReference type="Proteomes" id="UP001497453"/>
    </source>
</evidence>
<dbReference type="InterPro" id="IPR045339">
    <property type="entry name" value="DUF6534"/>
</dbReference>
<sequence length="352" mass="38123">MYSRSTDSVSHPSWNLIAGPPFVGFILNWGLLGVLLVQVYIYHISFPKDQILFKCLVYGIFMLDTLQTCMLTVDMFDNFIYRWGSAGSFSTIGMGWFSFIILGGIISAAVQLTFSWRLWILAKSKVLTGTVATLALTQLGGSIVGGAQLKSSSGTSQQSRSNVALTVWLAGSALVDVIIAIAMTFLLLRSKKNHKLVESKLQGQNQLSHSLINRLIFFVVETGTMTATVAIVAIVTFLAMPQTYVHECPAIILAKLYSNTLLAGFNNRAMMERVEPEQRKSIAISSVIFTPSADAPAGFEFVTPGQLESGFAENRSLGSSSLRSSGLVISVRDVRGSVVSTGRLSTPSSQKA</sequence>
<evidence type="ECO:0000313" key="3">
    <source>
        <dbReference type="EMBL" id="CAL1708084.1"/>
    </source>
</evidence>
<keyword evidence="1" id="KW-0472">Membrane</keyword>
<feature type="transmembrane region" description="Helical" evidence="1">
    <location>
        <begin position="93"/>
        <end position="114"/>
    </location>
</feature>
<feature type="transmembrane region" description="Helical" evidence="1">
    <location>
        <begin position="55"/>
        <end position="73"/>
    </location>
</feature>
<protein>
    <recommendedName>
        <fullName evidence="2">DUF6534 domain-containing protein</fullName>
    </recommendedName>
</protein>
<keyword evidence="1" id="KW-0812">Transmembrane</keyword>
<evidence type="ECO:0000259" key="2">
    <source>
        <dbReference type="Pfam" id="PF20152"/>
    </source>
</evidence>
<feature type="transmembrane region" description="Helical" evidence="1">
    <location>
        <begin position="215"/>
        <end position="240"/>
    </location>
</feature>
<dbReference type="Pfam" id="PF20152">
    <property type="entry name" value="DUF6534"/>
    <property type="match status" value="1"/>
</dbReference>
<proteinExistence type="predicted"/>
<name>A0ABP1DN30_9APHY</name>
<keyword evidence="1" id="KW-1133">Transmembrane helix</keyword>
<evidence type="ECO:0000256" key="1">
    <source>
        <dbReference type="SAM" id="Phobius"/>
    </source>
</evidence>
<gene>
    <name evidence="3" type="ORF">GFSPODELE1_LOCUS6685</name>
</gene>
<feature type="transmembrane region" description="Helical" evidence="1">
    <location>
        <begin position="22"/>
        <end position="43"/>
    </location>
</feature>
<dbReference type="EMBL" id="OZ037947">
    <property type="protein sequence ID" value="CAL1708084.1"/>
    <property type="molecule type" value="Genomic_DNA"/>
</dbReference>
<dbReference type="PANTHER" id="PTHR40465">
    <property type="entry name" value="CHROMOSOME 1, WHOLE GENOME SHOTGUN SEQUENCE"/>
    <property type="match status" value="1"/>
</dbReference>
<feature type="transmembrane region" description="Helical" evidence="1">
    <location>
        <begin position="167"/>
        <end position="188"/>
    </location>
</feature>